<evidence type="ECO:0000313" key="1">
    <source>
        <dbReference type="EMBL" id="MFC4768716.1"/>
    </source>
</evidence>
<comment type="caution">
    <text evidence="1">The sequence shown here is derived from an EMBL/GenBank/DDBJ whole genome shotgun (WGS) entry which is preliminary data.</text>
</comment>
<proteinExistence type="predicted"/>
<keyword evidence="2" id="KW-1185">Reference proteome</keyword>
<gene>
    <name evidence="1" type="ORF">ACFO8Q_15330</name>
</gene>
<accession>A0ABV9Q2K7</accession>
<sequence>MSADIKTLRMQLIELFALLEYKPKQIDERIIYALGDKREIGQMNVAEINKVMEVTMKYVTPLEYAGLLERLVRGAEKIEKLNSESGEFRSAIKLYNRLERLIRELRGMGSDVAS</sequence>
<dbReference type="RefSeq" id="WP_380026661.1">
    <property type="nucleotide sequence ID" value="NZ_JBHSHC010000112.1"/>
</dbReference>
<evidence type="ECO:0000313" key="2">
    <source>
        <dbReference type="Proteomes" id="UP001596002"/>
    </source>
</evidence>
<reference evidence="2" key="1">
    <citation type="journal article" date="2019" name="Int. J. Syst. Evol. Microbiol.">
        <title>The Global Catalogue of Microorganisms (GCM) 10K type strain sequencing project: providing services to taxonomists for standard genome sequencing and annotation.</title>
        <authorList>
            <consortium name="The Broad Institute Genomics Platform"/>
            <consortium name="The Broad Institute Genome Sequencing Center for Infectious Disease"/>
            <person name="Wu L."/>
            <person name="Ma J."/>
        </authorList>
    </citation>
    <scope>NUCLEOTIDE SEQUENCE [LARGE SCALE GENOMIC DNA]</scope>
    <source>
        <strain evidence="2">WYCCWR 12678</strain>
    </source>
</reference>
<name>A0ABV9Q2K7_9BACL</name>
<protein>
    <submittedName>
        <fullName evidence="1">Uncharacterized protein</fullName>
    </submittedName>
</protein>
<organism evidence="1 2">
    <name type="scientific">Effusibacillus consociatus</name>
    <dbReference type="NCBI Taxonomy" id="1117041"/>
    <lineage>
        <taxon>Bacteria</taxon>
        <taxon>Bacillati</taxon>
        <taxon>Bacillota</taxon>
        <taxon>Bacilli</taxon>
        <taxon>Bacillales</taxon>
        <taxon>Alicyclobacillaceae</taxon>
        <taxon>Effusibacillus</taxon>
    </lineage>
</organism>
<dbReference type="Proteomes" id="UP001596002">
    <property type="component" value="Unassembled WGS sequence"/>
</dbReference>
<dbReference type="EMBL" id="JBHSHC010000112">
    <property type="protein sequence ID" value="MFC4768716.1"/>
    <property type="molecule type" value="Genomic_DNA"/>
</dbReference>